<reference evidence="1 2" key="1">
    <citation type="journal article" date="2019" name="Nat. Ecol. Evol.">
        <title>Megaphylogeny resolves global patterns of mushroom evolution.</title>
        <authorList>
            <person name="Varga T."/>
            <person name="Krizsan K."/>
            <person name="Foldi C."/>
            <person name="Dima B."/>
            <person name="Sanchez-Garcia M."/>
            <person name="Sanchez-Ramirez S."/>
            <person name="Szollosi G.J."/>
            <person name="Szarkandi J.G."/>
            <person name="Papp V."/>
            <person name="Albert L."/>
            <person name="Andreopoulos W."/>
            <person name="Angelini C."/>
            <person name="Antonin V."/>
            <person name="Barry K.W."/>
            <person name="Bougher N.L."/>
            <person name="Buchanan P."/>
            <person name="Buyck B."/>
            <person name="Bense V."/>
            <person name="Catcheside P."/>
            <person name="Chovatia M."/>
            <person name="Cooper J."/>
            <person name="Damon W."/>
            <person name="Desjardin D."/>
            <person name="Finy P."/>
            <person name="Geml J."/>
            <person name="Haridas S."/>
            <person name="Hughes K."/>
            <person name="Justo A."/>
            <person name="Karasinski D."/>
            <person name="Kautmanova I."/>
            <person name="Kiss B."/>
            <person name="Kocsube S."/>
            <person name="Kotiranta H."/>
            <person name="LaButti K.M."/>
            <person name="Lechner B.E."/>
            <person name="Liimatainen K."/>
            <person name="Lipzen A."/>
            <person name="Lukacs Z."/>
            <person name="Mihaltcheva S."/>
            <person name="Morgado L.N."/>
            <person name="Niskanen T."/>
            <person name="Noordeloos M.E."/>
            <person name="Ohm R.A."/>
            <person name="Ortiz-Santana B."/>
            <person name="Ovrebo C."/>
            <person name="Racz N."/>
            <person name="Riley R."/>
            <person name="Savchenko A."/>
            <person name="Shiryaev A."/>
            <person name="Soop K."/>
            <person name="Spirin V."/>
            <person name="Szebenyi C."/>
            <person name="Tomsovsky M."/>
            <person name="Tulloss R.E."/>
            <person name="Uehling J."/>
            <person name="Grigoriev I.V."/>
            <person name="Vagvolgyi C."/>
            <person name="Papp T."/>
            <person name="Martin F.M."/>
            <person name="Miettinen O."/>
            <person name="Hibbett D.S."/>
            <person name="Nagy L.G."/>
        </authorList>
    </citation>
    <scope>NUCLEOTIDE SEQUENCE [LARGE SCALE GENOMIC DNA]</scope>
    <source>
        <strain evidence="1 2">CBS 962.96</strain>
    </source>
</reference>
<evidence type="ECO:0000313" key="1">
    <source>
        <dbReference type="EMBL" id="THU83648.1"/>
    </source>
</evidence>
<protein>
    <recommendedName>
        <fullName evidence="3">F-box domain-containing protein</fullName>
    </recommendedName>
</protein>
<name>A0A4S8L6C5_DENBC</name>
<dbReference type="InterPro" id="IPR032675">
    <property type="entry name" value="LRR_dom_sf"/>
</dbReference>
<dbReference type="Gene3D" id="3.80.10.10">
    <property type="entry name" value="Ribonuclease Inhibitor"/>
    <property type="match status" value="1"/>
</dbReference>
<dbReference type="SUPFAM" id="SSF52047">
    <property type="entry name" value="RNI-like"/>
    <property type="match status" value="1"/>
</dbReference>
<proteinExistence type="predicted"/>
<dbReference type="AlphaFoldDB" id="A0A4S8L6C5"/>
<dbReference type="OrthoDB" id="2788229at2759"/>
<gene>
    <name evidence="1" type="ORF">K435DRAFT_971480</name>
</gene>
<keyword evidence="2" id="KW-1185">Reference proteome</keyword>
<organism evidence="1 2">
    <name type="scientific">Dendrothele bispora (strain CBS 962.96)</name>
    <dbReference type="NCBI Taxonomy" id="1314807"/>
    <lineage>
        <taxon>Eukaryota</taxon>
        <taxon>Fungi</taxon>
        <taxon>Dikarya</taxon>
        <taxon>Basidiomycota</taxon>
        <taxon>Agaricomycotina</taxon>
        <taxon>Agaricomycetes</taxon>
        <taxon>Agaricomycetidae</taxon>
        <taxon>Agaricales</taxon>
        <taxon>Agaricales incertae sedis</taxon>
        <taxon>Dendrothele</taxon>
    </lineage>
</organism>
<accession>A0A4S8L6C5</accession>
<dbReference type="Proteomes" id="UP000297245">
    <property type="component" value="Unassembled WGS sequence"/>
</dbReference>
<dbReference type="EMBL" id="ML179649">
    <property type="protein sequence ID" value="THU83648.1"/>
    <property type="molecule type" value="Genomic_DNA"/>
</dbReference>
<evidence type="ECO:0008006" key="3">
    <source>
        <dbReference type="Google" id="ProtNLM"/>
    </source>
</evidence>
<sequence>MSSTPRPELHLDIVNLIIDELHGFRPDLKTCALVCRSWVSQSRLHLFSTICLSLRRLLGKDVSSFLALCASPYSTIPLARVSDFIVVAEIEELQNSAAFEQLLTWQSPHDGKSIADVFGHLKTVYLKRIEWRPLSQTAKSMLHLAFRTVTELTLRYVVFETGDEFLEFLSSLIGLEKLCLYGVSLREPGQASTMQSNVLSSHFHTIDLENLSPYHSFIRAITPCLSLKNLSVHVCNFDDMSADCLSALRDLLVSAGPSLESFEFCFEPWILETGVNLAASLQHIDFTKNSNLRKITLDVDDSNYFVPFLQRLTKSHYPPSLKKLHIPKLISSEMGGTLVDYKRVDELLQHSYFSALGEFRCRQCVIFGLEDVKGQPGVWYYRPNEGTQPLKEMESKIEELKSAMPKLADKGILQVDEHFELSSQDVWSRYILREGQIDED</sequence>
<evidence type="ECO:0000313" key="2">
    <source>
        <dbReference type="Proteomes" id="UP000297245"/>
    </source>
</evidence>